<proteinExistence type="predicted"/>
<dbReference type="RefSeq" id="WP_332617448.1">
    <property type="nucleotide sequence ID" value="NZ_JAXGFP010000006.1"/>
</dbReference>
<organism evidence="2 3">
    <name type="scientific">Novilysobacter erysipheiresistens</name>
    <dbReference type="NCBI Taxonomy" id="1749332"/>
    <lineage>
        <taxon>Bacteria</taxon>
        <taxon>Pseudomonadati</taxon>
        <taxon>Pseudomonadota</taxon>
        <taxon>Gammaproteobacteria</taxon>
        <taxon>Lysobacterales</taxon>
        <taxon>Lysobacteraceae</taxon>
        <taxon>Novilysobacter</taxon>
    </lineage>
</organism>
<gene>
    <name evidence="2" type="ORF">SNE34_11755</name>
</gene>
<dbReference type="EMBL" id="JAXGFP010000006">
    <property type="protein sequence ID" value="MEG3184685.1"/>
    <property type="molecule type" value="Genomic_DNA"/>
</dbReference>
<protein>
    <submittedName>
        <fullName evidence="2">PASTA domain-containing protein</fullName>
    </submittedName>
</protein>
<name>A0ABU7Z0C2_9GAMM</name>
<dbReference type="PROSITE" id="PS51178">
    <property type="entry name" value="PASTA"/>
    <property type="match status" value="1"/>
</dbReference>
<evidence type="ECO:0000313" key="2">
    <source>
        <dbReference type="EMBL" id="MEG3184685.1"/>
    </source>
</evidence>
<reference evidence="2 3" key="1">
    <citation type="journal article" date="2016" name="Int. J. Syst. Evol. Microbiol.">
        <title>Lysobacter erysipheiresistens sp. nov., an antagonist of powdery mildew, isolated from tobacco-cultivated soil.</title>
        <authorList>
            <person name="Xie B."/>
            <person name="Li T."/>
            <person name="Lin X."/>
            <person name="Wang C.J."/>
            <person name="Chen Y.J."/>
            <person name="Liu W.J."/>
            <person name="Zhao Z.W."/>
        </authorList>
    </citation>
    <scope>NUCLEOTIDE SEQUENCE [LARGE SCALE GENOMIC DNA]</scope>
    <source>
        <strain evidence="2 3">RS-LYSO-3</strain>
    </source>
</reference>
<comment type="caution">
    <text evidence="2">The sequence shown here is derived from an EMBL/GenBank/DDBJ whole genome shotgun (WGS) entry which is preliminary data.</text>
</comment>
<feature type="domain" description="PASTA" evidence="1">
    <location>
        <begin position="65"/>
        <end position="134"/>
    </location>
</feature>
<accession>A0ABU7Z0C2</accession>
<evidence type="ECO:0000259" key="1">
    <source>
        <dbReference type="PROSITE" id="PS51178"/>
    </source>
</evidence>
<dbReference type="InterPro" id="IPR005543">
    <property type="entry name" value="PASTA_dom"/>
</dbReference>
<dbReference type="Proteomes" id="UP001355056">
    <property type="component" value="Unassembled WGS sequence"/>
</dbReference>
<sequence>MWFATAWPCVAAGPGEATVGALGPEWVAVAPERLERTRGGFQLPSGLALSFGIERVVHVNGTLVASASVHIPDVARMTAAQARDLAEMNRGLLVQVGEGNAFTPSTAINGVVIQNTLGGQEVRALTTLDVGVGTLGMFQQLNANAALQDALNTAAGAP</sequence>
<keyword evidence="3" id="KW-1185">Reference proteome</keyword>
<evidence type="ECO:0000313" key="3">
    <source>
        <dbReference type="Proteomes" id="UP001355056"/>
    </source>
</evidence>